<dbReference type="Proteomes" id="UP000663870">
    <property type="component" value="Unassembled WGS sequence"/>
</dbReference>
<evidence type="ECO:0000256" key="3">
    <source>
        <dbReference type="ARBA" id="ARBA00022692"/>
    </source>
</evidence>
<evidence type="ECO:0000256" key="2">
    <source>
        <dbReference type="ARBA" id="ARBA00005227"/>
    </source>
</evidence>
<dbReference type="InterPro" id="IPR004240">
    <property type="entry name" value="EMP70"/>
</dbReference>
<keyword evidence="5 7" id="KW-1133">Transmembrane helix</keyword>
<keyword evidence="10" id="KW-1185">Reference proteome</keyword>
<dbReference type="GO" id="GO:0016020">
    <property type="term" value="C:membrane"/>
    <property type="evidence" value="ECO:0007669"/>
    <property type="project" value="UniProtKB-SubCell"/>
</dbReference>
<evidence type="ECO:0000256" key="1">
    <source>
        <dbReference type="ARBA" id="ARBA00004141"/>
    </source>
</evidence>
<evidence type="ECO:0000313" key="8">
    <source>
        <dbReference type="EMBL" id="CAF1507215.1"/>
    </source>
</evidence>
<feature type="non-terminal residue" evidence="9">
    <location>
        <position position="1"/>
    </location>
</feature>
<comment type="subcellular location">
    <subcellularLocation>
        <location evidence="1">Membrane</location>
        <topology evidence="1">Multi-pass membrane protein</topology>
    </subcellularLocation>
</comment>
<organism evidence="9 10">
    <name type="scientific">Rotaria sordida</name>
    <dbReference type="NCBI Taxonomy" id="392033"/>
    <lineage>
        <taxon>Eukaryota</taxon>
        <taxon>Metazoa</taxon>
        <taxon>Spiralia</taxon>
        <taxon>Gnathifera</taxon>
        <taxon>Rotifera</taxon>
        <taxon>Eurotatoria</taxon>
        <taxon>Bdelloidea</taxon>
        <taxon>Philodinida</taxon>
        <taxon>Philodinidae</taxon>
        <taxon>Rotaria</taxon>
    </lineage>
</organism>
<gene>
    <name evidence="9" type="ORF">JXQ802_LOCUS55493</name>
    <name evidence="8" type="ORF">PYM288_LOCUS38959</name>
</gene>
<feature type="transmembrane region" description="Helical" evidence="7">
    <location>
        <begin position="6"/>
        <end position="30"/>
    </location>
</feature>
<evidence type="ECO:0000256" key="5">
    <source>
        <dbReference type="ARBA" id="ARBA00022989"/>
    </source>
</evidence>
<evidence type="ECO:0000256" key="6">
    <source>
        <dbReference type="ARBA" id="ARBA00023136"/>
    </source>
</evidence>
<evidence type="ECO:0000313" key="9">
    <source>
        <dbReference type="EMBL" id="CAF1657260.1"/>
    </source>
</evidence>
<reference evidence="9" key="1">
    <citation type="submission" date="2021-02" db="EMBL/GenBank/DDBJ databases">
        <authorList>
            <person name="Nowell W R."/>
        </authorList>
    </citation>
    <scope>NUCLEOTIDE SEQUENCE</scope>
</reference>
<dbReference type="EMBL" id="CAJNOL010011847">
    <property type="protein sequence ID" value="CAF1657260.1"/>
    <property type="molecule type" value="Genomic_DNA"/>
</dbReference>
<evidence type="ECO:0000256" key="4">
    <source>
        <dbReference type="ARBA" id="ARBA00022729"/>
    </source>
</evidence>
<evidence type="ECO:0000256" key="7">
    <source>
        <dbReference type="RuleBase" id="RU363079"/>
    </source>
</evidence>
<keyword evidence="4" id="KW-0732">Signal</keyword>
<dbReference type="GO" id="GO:0072657">
    <property type="term" value="P:protein localization to membrane"/>
    <property type="evidence" value="ECO:0007669"/>
    <property type="project" value="TreeGrafter"/>
</dbReference>
<dbReference type="Proteomes" id="UP000663854">
    <property type="component" value="Unassembled WGS sequence"/>
</dbReference>
<keyword evidence="6 7" id="KW-0472">Membrane</keyword>
<sequence length="54" mass="6133">MLHQWFSILNSLVVVLFLSGIVATILLRILCKDNPRYSRIVGTGSAKEQFGWKL</sequence>
<comment type="caution">
    <text evidence="7">Lacks conserved residue(s) required for the propagation of feature annotation.</text>
</comment>
<dbReference type="PANTHER" id="PTHR10766:SF176">
    <property type="entry name" value="TRANSMEMBRANE 9 SUPERFAMILY MEMBER"/>
    <property type="match status" value="1"/>
</dbReference>
<dbReference type="Pfam" id="PF02990">
    <property type="entry name" value="EMP70"/>
    <property type="match status" value="1"/>
</dbReference>
<comment type="caution">
    <text evidence="9">The sequence shown here is derived from an EMBL/GenBank/DDBJ whole genome shotgun (WGS) entry which is preliminary data.</text>
</comment>
<name>A0A816F3B9_9BILA</name>
<dbReference type="PANTHER" id="PTHR10766">
    <property type="entry name" value="TRANSMEMBRANE 9 SUPERFAMILY PROTEIN"/>
    <property type="match status" value="1"/>
</dbReference>
<evidence type="ECO:0000313" key="10">
    <source>
        <dbReference type="Proteomes" id="UP000663870"/>
    </source>
</evidence>
<comment type="similarity">
    <text evidence="2 7">Belongs to the nonaspanin (TM9SF) (TC 9.A.2) family.</text>
</comment>
<protein>
    <recommendedName>
        <fullName evidence="7">Transmembrane 9 superfamily member</fullName>
    </recommendedName>
</protein>
<accession>A0A816F3B9</accession>
<dbReference type="AlphaFoldDB" id="A0A816F3B9"/>
<keyword evidence="3 7" id="KW-0812">Transmembrane</keyword>
<proteinExistence type="inferred from homology"/>
<dbReference type="EMBL" id="CAJNOH010010033">
    <property type="protein sequence ID" value="CAF1507215.1"/>
    <property type="molecule type" value="Genomic_DNA"/>
</dbReference>